<proteinExistence type="inferred from homology"/>
<reference evidence="10" key="1">
    <citation type="submission" date="2023-06" db="EMBL/GenBank/DDBJ databases">
        <title>Draft genome sequence of Nocardioides sp. SOB77.</title>
        <authorList>
            <person name="Zhang G."/>
        </authorList>
    </citation>
    <scope>NUCLEOTIDE SEQUENCE</scope>
    <source>
        <strain evidence="10">SOB77</strain>
    </source>
</reference>
<accession>A0ABT8FF90</accession>
<sequence length="109" mass="12536">MAEFLVHIEIVWPPDAPVEQREEIFARELEQGQRLAHAGQLRRLWRVPGRWANWSLYEVADATELHTALTSLPLHPWMDIEVHALAEHPNDPRALGIEPTAPRPEEGVR</sequence>
<feature type="region of interest" description="Disordered" evidence="8">
    <location>
        <begin position="89"/>
        <end position="109"/>
    </location>
</feature>
<dbReference type="RefSeq" id="WP_300952462.1">
    <property type="nucleotide sequence ID" value="NZ_JAUHJQ010000003.1"/>
</dbReference>
<comment type="caution">
    <text evidence="10">The sequence shown here is derived from an EMBL/GenBank/DDBJ whole genome shotgun (WGS) entry which is preliminary data.</text>
</comment>
<gene>
    <name evidence="10" type="ORF">QWY28_10410</name>
</gene>
<evidence type="ECO:0000256" key="6">
    <source>
        <dbReference type="ARBA" id="ARBA00022797"/>
    </source>
</evidence>
<protein>
    <recommendedName>
        <fullName evidence="5">muconolactone Delta-isomerase</fullName>
        <ecNumber evidence="5">5.3.3.4</ecNumber>
    </recommendedName>
</protein>
<dbReference type="EC" id="5.3.3.4" evidence="5"/>
<feature type="domain" description="Muconolactone isomerase" evidence="9">
    <location>
        <begin position="3"/>
        <end position="91"/>
    </location>
</feature>
<evidence type="ECO:0000256" key="7">
    <source>
        <dbReference type="ARBA" id="ARBA00023235"/>
    </source>
</evidence>
<evidence type="ECO:0000313" key="10">
    <source>
        <dbReference type="EMBL" id="MDN4173356.1"/>
    </source>
</evidence>
<name>A0ABT8FF90_9ACTN</name>
<comment type="catalytic activity">
    <reaction evidence="1">
        <text>(S)-muconolactone = (4,5-dihydro-5-oxofuran-2-yl)-acetate</text>
        <dbReference type="Rhea" id="RHEA:12348"/>
        <dbReference type="ChEBI" id="CHEBI:58425"/>
        <dbReference type="ChEBI" id="CHEBI:58736"/>
        <dbReference type="EC" id="5.3.3.4"/>
    </reaction>
</comment>
<keyword evidence="6" id="KW-0058">Aromatic hydrocarbons catabolism</keyword>
<evidence type="ECO:0000313" key="11">
    <source>
        <dbReference type="Proteomes" id="UP001168620"/>
    </source>
</evidence>
<keyword evidence="7" id="KW-0413">Isomerase</keyword>
<evidence type="ECO:0000256" key="4">
    <source>
        <dbReference type="ARBA" id="ARBA00011365"/>
    </source>
</evidence>
<evidence type="ECO:0000256" key="3">
    <source>
        <dbReference type="ARBA" id="ARBA00010882"/>
    </source>
</evidence>
<dbReference type="InterPro" id="IPR026029">
    <property type="entry name" value="MLI_dom"/>
</dbReference>
<dbReference type="Gene3D" id="3.30.70.1060">
    <property type="entry name" value="Dimeric alpha+beta barrel"/>
    <property type="match status" value="1"/>
</dbReference>
<dbReference type="InterPro" id="IPR003464">
    <property type="entry name" value="Muconolactone_d_Isoase"/>
</dbReference>
<dbReference type="InterPro" id="IPR011008">
    <property type="entry name" value="Dimeric_a/b-barrel"/>
</dbReference>
<dbReference type="Proteomes" id="UP001168620">
    <property type="component" value="Unassembled WGS sequence"/>
</dbReference>
<dbReference type="EMBL" id="JAUHJQ010000003">
    <property type="protein sequence ID" value="MDN4173356.1"/>
    <property type="molecule type" value="Genomic_DNA"/>
</dbReference>
<dbReference type="Pfam" id="PF02426">
    <property type="entry name" value="MIase"/>
    <property type="match status" value="1"/>
</dbReference>
<comment type="similarity">
    <text evidence="3">Belongs to the muconolactone Delta-isomerase family.</text>
</comment>
<dbReference type="PIRSF" id="PIRSF001486">
    <property type="entry name" value="CatC"/>
    <property type="match status" value="1"/>
</dbReference>
<evidence type="ECO:0000259" key="9">
    <source>
        <dbReference type="Pfam" id="PF02426"/>
    </source>
</evidence>
<evidence type="ECO:0000256" key="5">
    <source>
        <dbReference type="ARBA" id="ARBA00012070"/>
    </source>
</evidence>
<evidence type="ECO:0000256" key="8">
    <source>
        <dbReference type="SAM" id="MobiDB-lite"/>
    </source>
</evidence>
<comment type="subunit">
    <text evidence="4">Homodecamer.</text>
</comment>
<organism evidence="10 11">
    <name type="scientific">Nocardioides oceani</name>
    <dbReference type="NCBI Taxonomy" id="3058369"/>
    <lineage>
        <taxon>Bacteria</taxon>
        <taxon>Bacillati</taxon>
        <taxon>Actinomycetota</taxon>
        <taxon>Actinomycetes</taxon>
        <taxon>Propionibacteriales</taxon>
        <taxon>Nocardioidaceae</taxon>
        <taxon>Nocardioides</taxon>
    </lineage>
</organism>
<comment type="pathway">
    <text evidence="2">Aromatic compound metabolism; beta-ketoadipate pathway; 5-oxo-4,5-dihydro-2-furylacetate from catechol: step 3/3.</text>
</comment>
<evidence type="ECO:0000256" key="1">
    <source>
        <dbReference type="ARBA" id="ARBA00001739"/>
    </source>
</evidence>
<evidence type="ECO:0000256" key="2">
    <source>
        <dbReference type="ARBA" id="ARBA00005193"/>
    </source>
</evidence>
<keyword evidence="11" id="KW-1185">Reference proteome</keyword>
<dbReference type="SUPFAM" id="SSF54909">
    <property type="entry name" value="Dimeric alpha+beta barrel"/>
    <property type="match status" value="1"/>
</dbReference>